<dbReference type="PROSITE" id="PS00153">
    <property type="entry name" value="ATPASE_GAMMA"/>
    <property type="match status" value="1"/>
</dbReference>
<evidence type="ECO:0000256" key="7">
    <source>
        <dbReference type="ARBA" id="ARBA00023136"/>
    </source>
</evidence>
<accession>A0A518BZ47</accession>
<evidence type="ECO:0000256" key="5">
    <source>
        <dbReference type="ARBA" id="ARBA00022781"/>
    </source>
</evidence>
<dbReference type="HAMAP" id="MF_00815">
    <property type="entry name" value="ATP_synth_gamma_bact"/>
    <property type="match status" value="1"/>
</dbReference>
<name>A0A518BZ47_9BACT</name>
<evidence type="ECO:0000256" key="9">
    <source>
        <dbReference type="ARBA" id="ARBA00023310"/>
    </source>
</evidence>
<keyword evidence="9 10" id="KW-0066">ATP synthesis</keyword>
<dbReference type="PANTHER" id="PTHR11693:SF22">
    <property type="entry name" value="ATP SYNTHASE SUBUNIT GAMMA, MITOCHONDRIAL"/>
    <property type="match status" value="1"/>
</dbReference>
<evidence type="ECO:0000256" key="1">
    <source>
        <dbReference type="ARBA" id="ARBA00003456"/>
    </source>
</evidence>
<dbReference type="NCBIfam" id="TIGR01146">
    <property type="entry name" value="ATPsyn_F1gamma"/>
    <property type="match status" value="1"/>
</dbReference>
<keyword evidence="4 10" id="KW-0813">Transport</keyword>
<dbReference type="SUPFAM" id="SSF52943">
    <property type="entry name" value="ATP synthase (F1-ATPase), gamma subunit"/>
    <property type="match status" value="1"/>
</dbReference>
<evidence type="ECO:0000256" key="6">
    <source>
        <dbReference type="ARBA" id="ARBA00023065"/>
    </source>
</evidence>
<evidence type="ECO:0000256" key="10">
    <source>
        <dbReference type="HAMAP-Rule" id="MF_00815"/>
    </source>
</evidence>
<dbReference type="Pfam" id="PF00231">
    <property type="entry name" value="ATP-synt"/>
    <property type="match status" value="1"/>
</dbReference>
<dbReference type="GO" id="GO:0045259">
    <property type="term" value="C:proton-transporting ATP synthase complex"/>
    <property type="evidence" value="ECO:0007669"/>
    <property type="project" value="UniProtKB-KW"/>
</dbReference>
<dbReference type="Gene3D" id="3.40.1380.10">
    <property type="match status" value="1"/>
</dbReference>
<keyword evidence="7 10" id="KW-0472">Membrane</keyword>
<keyword evidence="12" id="KW-1185">Reference proteome</keyword>
<organism evidence="11 12">
    <name type="scientific">Mucisphaera calidilacus</name>
    <dbReference type="NCBI Taxonomy" id="2527982"/>
    <lineage>
        <taxon>Bacteria</taxon>
        <taxon>Pseudomonadati</taxon>
        <taxon>Planctomycetota</taxon>
        <taxon>Phycisphaerae</taxon>
        <taxon>Phycisphaerales</taxon>
        <taxon>Phycisphaeraceae</taxon>
        <taxon>Mucisphaera</taxon>
    </lineage>
</organism>
<evidence type="ECO:0000313" key="11">
    <source>
        <dbReference type="EMBL" id="QDU72252.1"/>
    </source>
</evidence>
<reference evidence="11 12" key="1">
    <citation type="submission" date="2019-02" db="EMBL/GenBank/DDBJ databases">
        <title>Deep-cultivation of Planctomycetes and their phenomic and genomic characterization uncovers novel biology.</title>
        <authorList>
            <person name="Wiegand S."/>
            <person name="Jogler M."/>
            <person name="Boedeker C."/>
            <person name="Pinto D."/>
            <person name="Vollmers J."/>
            <person name="Rivas-Marin E."/>
            <person name="Kohn T."/>
            <person name="Peeters S.H."/>
            <person name="Heuer A."/>
            <person name="Rast P."/>
            <person name="Oberbeckmann S."/>
            <person name="Bunk B."/>
            <person name="Jeske O."/>
            <person name="Meyerdierks A."/>
            <person name="Storesund J.E."/>
            <person name="Kallscheuer N."/>
            <person name="Luecker S."/>
            <person name="Lage O.M."/>
            <person name="Pohl T."/>
            <person name="Merkel B.J."/>
            <person name="Hornburger P."/>
            <person name="Mueller R.-W."/>
            <person name="Bruemmer F."/>
            <person name="Labrenz M."/>
            <person name="Spormann A.M."/>
            <person name="Op den Camp H."/>
            <person name="Overmann J."/>
            <person name="Amann R."/>
            <person name="Jetten M.S.M."/>
            <person name="Mascher T."/>
            <person name="Medema M.H."/>
            <person name="Devos D.P."/>
            <person name="Kaster A.-K."/>
            <person name="Ovreas L."/>
            <person name="Rohde M."/>
            <person name="Galperin M.Y."/>
            <person name="Jogler C."/>
        </authorList>
    </citation>
    <scope>NUCLEOTIDE SEQUENCE [LARGE SCALE GENOMIC DNA]</scope>
    <source>
        <strain evidence="11 12">Pan265</strain>
    </source>
</reference>
<comment type="similarity">
    <text evidence="3 10">Belongs to the ATPase gamma chain family.</text>
</comment>
<evidence type="ECO:0000313" key="12">
    <source>
        <dbReference type="Proteomes" id="UP000320386"/>
    </source>
</evidence>
<keyword evidence="5 10" id="KW-0375">Hydrogen ion transport</keyword>
<comment type="subunit">
    <text evidence="10">F-type ATPases have 2 components, CF(1) - the catalytic core - and CF(0) - the membrane proton channel. CF(1) has five subunits: alpha(3), beta(3), gamma(1), delta(1), epsilon(1). CF(0) has three main subunits: a, b and c.</text>
</comment>
<evidence type="ECO:0000256" key="8">
    <source>
        <dbReference type="ARBA" id="ARBA00023196"/>
    </source>
</evidence>
<proteinExistence type="inferred from homology"/>
<evidence type="ECO:0000256" key="2">
    <source>
        <dbReference type="ARBA" id="ARBA00004170"/>
    </source>
</evidence>
<comment type="function">
    <text evidence="1 10">Produces ATP from ADP in the presence of a proton gradient across the membrane. The gamma chain is believed to be important in regulating ATPase activity and the flow of protons through the CF(0) complex.</text>
</comment>
<dbReference type="RefSeq" id="WP_236254358.1">
    <property type="nucleotide sequence ID" value="NZ_CP036280.1"/>
</dbReference>
<dbReference type="Gene3D" id="1.10.287.80">
    <property type="entry name" value="ATP synthase, gamma subunit, helix hairpin domain"/>
    <property type="match status" value="1"/>
</dbReference>
<protein>
    <recommendedName>
        <fullName evidence="10">ATP synthase gamma chain</fullName>
    </recommendedName>
    <alternativeName>
        <fullName evidence="10">ATP synthase F1 sector gamma subunit</fullName>
    </alternativeName>
    <alternativeName>
        <fullName evidence="10">F-ATPase gamma subunit</fullName>
    </alternativeName>
</protein>
<sequence>MASNSRELKTRMKAVRNIQRITKTMQMIATARFQAMQRRATEAKAYSAGIESMVGRLAASVAGSGEITDPLLSEPAVSPRRELLLIVTSNRGLCGGYNGNVLRAAHQYLRAATCPVDVELIGRKGQVYCKFNHIEVGAFHSEIGDTPEYAAVEALADDYMERYASGAYDRVSVVSMAFEKMSRQYPEVAQLLPIKQVSGEDEGASGEGSGVVYEYSPEPEALLAELLPVTVRTSLFQRLNEAVVSEQIARMIAMKSATDSAGKMGKSLKRLYNRARQTQITTELNEIISGAAALN</sequence>
<dbReference type="GO" id="GO:0042777">
    <property type="term" value="P:proton motive force-driven plasma membrane ATP synthesis"/>
    <property type="evidence" value="ECO:0007669"/>
    <property type="project" value="UniProtKB-UniRule"/>
</dbReference>
<dbReference type="GO" id="GO:0005524">
    <property type="term" value="F:ATP binding"/>
    <property type="evidence" value="ECO:0007669"/>
    <property type="project" value="UniProtKB-UniRule"/>
</dbReference>
<dbReference type="KEGG" id="mcad:Pan265_21160"/>
<evidence type="ECO:0000256" key="3">
    <source>
        <dbReference type="ARBA" id="ARBA00007681"/>
    </source>
</evidence>
<dbReference type="Proteomes" id="UP000320386">
    <property type="component" value="Chromosome"/>
</dbReference>
<keyword evidence="10" id="KW-1003">Cell membrane</keyword>
<dbReference type="GO" id="GO:0005886">
    <property type="term" value="C:plasma membrane"/>
    <property type="evidence" value="ECO:0007669"/>
    <property type="project" value="UniProtKB-SubCell"/>
</dbReference>
<dbReference type="PRINTS" id="PR00126">
    <property type="entry name" value="ATPASEGAMMA"/>
</dbReference>
<dbReference type="CDD" id="cd12151">
    <property type="entry name" value="F1-ATPase_gamma"/>
    <property type="match status" value="1"/>
</dbReference>
<keyword evidence="6 10" id="KW-0406">Ion transport</keyword>
<evidence type="ECO:0000256" key="4">
    <source>
        <dbReference type="ARBA" id="ARBA00022448"/>
    </source>
</evidence>
<dbReference type="GO" id="GO:0046933">
    <property type="term" value="F:proton-transporting ATP synthase activity, rotational mechanism"/>
    <property type="evidence" value="ECO:0007669"/>
    <property type="project" value="UniProtKB-UniRule"/>
</dbReference>
<gene>
    <name evidence="10 11" type="primary">atpG</name>
    <name evidence="11" type="ORF">Pan265_21160</name>
</gene>
<dbReference type="EMBL" id="CP036280">
    <property type="protein sequence ID" value="QDU72252.1"/>
    <property type="molecule type" value="Genomic_DNA"/>
</dbReference>
<keyword evidence="8 10" id="KW-0139">CF(1)</keyword>
<dbReference type="InterPro" id="IPR000131">
    <property type="entry name" value="ATP_synth_F1_gsu"/>
</dbReference>
<dbReference type="InterPro" id="IPR023632">
    <property type="entry name" value="ATP_synth_F1_gsu_CS"/>
</dbReference>
<comment type="subcellular location">
    <subcellularLocation>
        <location evidence="10">Cell membrane</location>
        <topology evidence="10">Peripheral membrane protein</topology>
    </subcellularLocation>
    <subcellularLocation>
        <location evidence="2">Membrane</location>
        <topology evidence="2">Peripheral membrane protein</topology>
    </subcellularLocation>
</comment>
<dbReference type="AlphaFoldDB" id="A0A518BZ47"/>
<dbReference type="InterPro" id="IPR035968">
    <property type="entry name" value="ATP_synth_F1_ATPase_gsu"/>
</dbReference>
<dbReference type="PANTHER" id="PTHR11693">
    <property type="entry name" value="ATP SYNTHASE GAMMA CHAIN"/>
    <property type="match status" value="1"/>
</dbReference>